<keyword evidence="2" id="KW-0408">Iron</keyword>
<evidence type="ECO:0000256" key="1">
    <source>
        <dbReference type="ARBA" id="ARBA00010617"/>
    </source>
</evidence>
<gene>
    <name evidence="3" type="ORF">LXT12_05260</name>
</gene>
<dbReference type="SUPFAM" id="SSF48264">
    <property type="entry name" value="Cytochrome P450"/>
    <property type="match status" value="1"/>
</dbReference>
<evidence type="ECO:0000313" key="4">
    <source>
        <dbReference type="Proteomes" id="UP001201463"/>
    </source>
</evidence>
<dbReference type="InterPro" id="IPR017972">
    <property type="entry name" value="Cyt_P450_CS"/>
</dbReference>
<keyword evidence="2" id="KW-0560">Oxidoreductase</keyword>
<dbReference type="InterPro" id="IPR036396">
    <property type="entry name" value="Cyt_P450_sf"/>
</dbReference>
<accession>A0ABS8XCV5</accession>
<dbReference type="PROSITE" id="PS00086">
    <property type="entry name" value="CYTOCHROME_P450"/>
    <property type="match status" value="1"/>
</dbReference>
<keyword evidence="2" id="KW-0479">Metal-binding</keyword>
<comment type="caution">
    <text evidence="3">The sequence shown here is derived from an EMBL/GenBank/DDBJ whole genome shotgun (WGS) entry which is preliminary data.</text>
</comment>
<keyword evidence="4" id="KW-1185">Reference proteome</keyword>
<organism evidence="3 4">
    <name type="scientific">Pelomonas caseinilytica</name>
    <dbReference type="NCBI Taxonomy" id="2906763"/>
    <lineage>
        <taxon>Bacteria</taxon>
        <taxon>Pseudomonadati</taxon>
        <taxon>Pseudomonadota</taxon>
        <taxon>Betaproteobacteria</taxon>
        <taxon>Burkholderiales</taxon>
        <taxon>Sphaerotilaceae</taxon>
        <taxon>Roseateles</taxon>
    </lineage>
</organism>
<dbReference type="CDD" id="cd11032">
    <property type="entry name" value="P450_EryK-like"/>
    <property type="match status" value="1"/>
</dbReference>
<comment type="similarity">
    <text evidence="1 2">Belongs to the cytochrome P450 family.</text>
</comment>
<dbReference type="PANTHER" id="PTHR46696">
    <property type="entry name" value="P450, PUTATIVE (EUROFUNG)-RELATED"/>
    <property type="match status" value="1"/>
</dbReference>
<name>A0ABS8XCV5_9BURK</name>
<dbReference type="PRINTS" id="PR00359">
    <property type="entry name" value="BP450"/>
</dbReference>
<keyword evidence="2" id="KW-0349">Heme</keyword>
<sequence length="383" mass="42342">MHIDPYPHYAHMRATAPVHFNDTLQVWEVYGYHDIQTVLGDAKTFSSDLSDGKMMVFMDPPRHTQFRRLVARAFTSKVIADLEPKVQAITEALLDRVEAAGRMDLVKDLAFPLPVTVIAELLGLPAADHDKFKQWSIPAIRAAEMELMGQVPAPEFVAAVDELDAYLARLIASRRDHPTGDLVSGLLAAEVDGERLTLPEVASTCRLLLIAGFETTTNLIGNTLQLLLAHPKALRQLEADPELLPSAIEEALRFNTPFQFFARRATRDVELGGQLIRAGQQVMTFNASGNRDESAFPHADRFDITRTANRHLSFGHGIHYCLGAGLGRLEARVALSTLLRRFGQLRLDEGRAAEPLQSVVLFGFSSLPVVFETSEAVSELNVE</sequence>
<dbReference type="RefSeq" id="WP_233390160.1">
    <property type="nucleotide sequence ID" value="NZ_JAJTWT010000002.1"/>
</dbReference>
<dbReference type="InterPro" id="IPR002397">
    <property type="entry name" value="Cyt_P450_B"/>
</dbReference>
<dbReference type="Proteomes" id="UP001201463">
    <property type="component" value="Unassembled WGS sequence"/>
</dbReference>
<dbReference type="EMBL" id="JAJTWT010000002">
    <property type="protein sequence ID" value="MCE4536656.1"/>
    <property type="molecule type" value="Genomic_DNA"/>
</dbReference>
<protein>
    <submittedName>
        <fullName evidence="3">Cytochrome P450</fullName>
    </submittedName>
</protein>
<dbReference type="InterPro" id="IPR001128">
    <property type="entry name" value="Cyt_P450"/>
</dbReference>
<evidence type="ECO:0000313" key="3">
    <source>
        <dbReference type="EMBL" id="MCE4536656.1"/>
    </source>
</evidence>
<proteinExistence type="inferred from homology"/>
<dbReference type="Gene3D" id="1.10.630.10">
    <property type="entry name" value="Cytochrome P450"/>
    <property type="match status" value="1"/>
</dbReference>
<dbReference type="PRINTS" id="PR00385">
    <property type="entry name" value="P450"/>
</dbReference>
<reference evidence="3 4" key="1">
    <citation type="submission" date="2021-12" db="EMBL/GenBank/DDBJ databases">
        <title>Genome seq of p7.</title>
        <authorList>
            <person name="Seo T."/>
        </authorList>
    </citation>
    <scope>NUCLEOTIDE SEQUENCE [LARGE SCALE GENOMIC DNA]</scope>
    <source>
        <strain evidence="3 4">P7</strain>
    </source>
</reference>
<dbReference type="PANTHER" id="PTHR46696:SF1">
    <property type="entry name" value="CYTOCHROME P450 YJIB-RELATED"/>
    <property type="match status" value="1"/>
</dbReference>
<evidence type="ECO:0000256" key="2">
    <source>
        <dbReference type="RuleBase" id="RU000461"/>
    </source>
</evidence>
<keyword evidence="2" id="KW-0503">Monooxygenase</keyword>
<dbReference type="Pfam" id="PF00067">
    <property type="entry name" value="p450"/>
    <property type="match status" value="1"/>
</dbReference>